<dbReference type="InterPro" id="IPR001680">
    <property type="entry name" value="WD40_rpt"/>
</dbReference>
<dbReference type="PANTHER" id="PTHR47201:SF3">
    <property type="entry name" value="U2A'_PHOSPHOPROTEIN 32 FAMILY A C-TERMINAL DOMAIN-CONTAINING PROTEIN"/>
    <property type="match status" value="1"/>
</dbReference>
<comment type="caution">
    <text evidence="2">The sequence shown here is derived from an EMBL/GenBank/DDBJ whole genome shotgun (WGS) entry which is preliminary data.</text>
</comment>
<dbReference type="GO" id="GO:0071493">
    <property type="term" value="P:cellular response to UV-B"/>
    <property type="evidence" value="ECO:0007669"/>
    <property type="project" value="InterPro"/>
</dbReference>
<keyword evidence="1" id="KW-0853">WD repeat</keyword>
<evidence type="ECO:0000313" key="3">
    <source>
        <dbReference type="Proteomes" id="UP000653305"/>
    </source>
</evidence>
<protein>
    <submittedName>
        <fullName evidence="2">WD repeat-containing protein 5b</fullName>
    </submittedName>
</protein>
<gene>
    <name evidence="2" type="ORF">PHJA_002096300</name>
</gene>
<evidence type="ECO:0000256" key="1">
    <source>
        <dbReference type="PROSITE-ProRule" id="PRU00221"/>
    </source>
</evidence>
<feature type="repeat" description="WD" evidence="1">
    <location>
        <begin position="65"/>
        <end position="98"/>
    </location>
</feature>
<dbReference type="InterPro" id="IPR046377">
    <property type="entry name" value="DHU1"/>
</dbReference>
<organism evidence="2 3">
    <name type="scientific">Phtheirospermum japonicum</name>
    <dbReference type="NCBI Taxonomy" id="374723"/>
    <lineage>
        <taxon>Eukaryota</taxon>
        <taxon>Viridiplantae</taxon>
        <taxon>Streptophyta</taxon>
        <taxon>Embryophyta</taxon>
        <taxon>Tracheophyta</taxon>
        <taxon>Spermatophyta</taxon>
        <taxon>Magnoliopsida</taxon>
        <taxon>eudicotyledons</taxon>
        <taxon>Gunneridae</taxon>
        <taxon>Pentapetalae</taxon>
        <taxon>asterids</taxon>
        <taxon>lamiids</taxon>
        <taxon>Lamiales</taxon>
        <taxon>Orobanchaceae</taxon>
        <taxon>Orobanchaceae incertae sedis</taxon>
        <taxon>Phtheirospermum</taxon>
    </lineage>
</organism>
<dbReference type="PANTHER" id="PTHR47201">
    <property type="entry name" value="BNAC09G30780D PROTEIN"/>
    <property type="match status" value="1"/>
</dbReference>
<dbReference type="Pfam" id="PF00400">
    <property type="entry name" value="WD40"/>
    <property type="match status" value="1"/>
</dbReference>
<sequence length="268" mass="30206">MYDVNYARPKDEDGYINPTTVIFDEFEQLTSVHVNSTNDQCLASGYSKKVAIYDIISGRRLQLFEDMHREPINVAKFSNHSPSLFVTSSFDRDVKMWDSRQKPVSPCYSATSSRGNVMVLFSPDDLYLLISAVDNEVKQLLAADGRLHTDFGIVSTGSAHNYTRSYYMNGRDYIISGSCEEPTIRVCCAQTGRRLRDISLEDTKWGSSIFVQSLRSDPFRHFDMAVLAAYARPVSKYEIIKVNLLSSSHSAEENQGCFNICNSYCKGG</sequence>
<proteinExistence type="predicted"/>
<dbReference type="SMART" id="SM00320">
    <property type="entry name" value="WD40"/>
    <property type="match status" value="2"/>
</dbReference>
<dbReference type="AlphaFoldDB" id="A0A830CMR1"/>
<dbReference type="InterPro" id="IPR015943">
    <property type="entry name" value="WD40/YVTN_repeat-like_dom_sf"/>
</dbReference>
<dbReference type="GO" id="GO:0080008">
    <property type="term" value="C:Cul4-RING E3 ubiquitin ligase complex"/>
    <property type="evidence" value="ECO:0007669"/>
    <property type="project" value="InterPro"/>
</dbReference>
<dbReference type="OrthoDB" id="20669at2759"/>
<dbReference type="Proteomes" id="UP000653305">
    <property type="component" value="Unassembled WGS sequence"/>
</dbReference>
<accession>A0A830CMR1</accession>
<name>A0A830CMR1_9LAMI</name>
<dbReference type="SUPFAM" id="SSF50978">
    <property type="entry name" value="WD40 repeat-like"/>
    <property type="match status" value="1"/>
</dbReference>
<dbReference type="EMBL" id="BMAC01000578">
    <property type="protein sequence ID" value="GFP99522.1"/>
    <property type="molecule type" value="Genomic_DNA"/>
</dbReference>
<evidence type="ECO:0000313" key="2">
    <source>
        <dbReference type="EMBL" id="GFP99522.1"/>
    </source>
</evidence>
<keyword evidence="3" id="KW-1185">Reference proteome</keyword>
<dbReference type="PROSITE" id="PS50082">
    <property type="entry name" value="WD_REPEATS_2"/>
    <property type="match status" value="1"/>
</dbReference>
<dbReference type="InterPro" id="IPR036322">
    <property type="entry name" value="WD40_repeat_dom_sf"/>
</dbReference>
<dbReference type="Gene3D" id="2.130.10.10">
    <property type="entry name" value="YVTN repeat-like/Quinoprotein amine dehydrogenase"/>
    <property type="match status" value="1"/>
</dbReference>
<reference evidence="2" key="1">
    <citation type="submission" date="2020-07" db="EMBL/GenBank/DDBJ databases">
        <title>Ethylene signaling mediates host invasion by parasitic plants.</title>
        <authorList>
            <person name="Yoshida S."/>
        </authorList>
    </citation>
    <scope>NUCLEOTIDE SEQUENCE</scope>
    <source>
        <strain evidence="2">Okayama</strain>
    </source>
</reference>